<dbReference type="Proteomes" id="UP000182264">
    <property type="component" value="Chromosome"/>
</dbReference>
<name>A0A1L3GEG3_SYNAC</name>
<dbReference type="AlphaFoldDB" id="A0A1L3GEG3"/>
<proteinExistence type="predicted"/>
<evidence type="ECO:0008006" key="3">
    <source>
        <dbReference type="Google" id="ProtNLM"/>
    </source>
</evidence>
<evidence type="ECO:0000313" key="2">
    <source>
        <dbReference type="Proteomes" id="UP000182264"/>
    </source>
</evidence>
<dbReference type="EMBL" id="CP015518">
    <property type="protein sequence ID" value="APG24078.1"/>
    <property type="molecule type" value="Genomic_DNA"/>
</dbReference>
<protein>
    <recommendedName>
        <fullName evidence="3">Transposase</fullName>
    </recommendedName>
</protein>
<sequence>MAQFREVANSEGLQGPVSWLPDDVVAELSARFFDADTCTDWFLGRCYPDGPECPRCGAPITGERALARWRALQRLTCPHCGRKVKATTGTLLQEARIDPRQLFIALSMLGLGADPAAIARIVGVTPATVLTWRDKVRALAEVCQ</sequence>
<dbReference type="RefSeq" id="WP_072285895.1">
    <property type="nucleotide sequence ID" value="NZ_CP015455.1"/>
</dbReference>
<dbReference type="STRING" id="29542.A6070_11445"/>
<keyword evidence="2" id="KW-1185">Reference proteome</keyword>
<gene>
    <name evidence="1" type="ORF">A7E75_02820</name>
</gene>
<evidence type="ECO:0000313" key="1">
    <source>
        <dbReference type="EMBL" id="APG24078.1"/>
    </source>
</evidence>
<organism evidence="1 2">
    <name type="scientific">Syntrophotalea acetylenica</name>
    <name type="common">Pelobacter acetylenicus</name>
    <dbReference type="NCBI Taxonomy" id="29542"/>
    <lineage>
        <taxon>Bacteria</taxon>
        <taxon>Pseudomonadati</taxon>
        <taxon>Thermodesulfobacteriota</taxon>
        <taxon>Desulfuromonadia</taxon>
        <taxon>Desulfuromonadales</taxon>
        <taxon>Syntrophotaleaceae</taxon>
        <taxon>Syntrophotalea</taxon>
    </lineage>
</organism>
<accession>A0A1L3GEG3</accession>
<reference evidence="1 2" key="1">
    <citation type="journal article" date="2017" name="Genome Announc.">
        <title>Complete Genome Sequences of Two Acetylene-Fermenting Pelobacter acetylenicus Strains.</title>
        <authorList>
            <person name="Sutton J.M."/>
            <person name="Baesman S.M."/>
            <person name="Fierst J.L."/>
            <person name="Poret-Peterson A.T."/>
            <person name="Oremland R.S."/>
            <person name="Dunlap D.S."/>
            <person name="Akob D.M."/>
        </authorList>
    </citation>
    <scope>NUCLEOTIDE SEQUENCE [LARGE SCALE GENOMIC DNA]</scope>
    <source>
        <strain evidence="1 2">DSM 3247</strain>
    </source>
</reference>
<dbReference type="KEGG" id="pace:A6070_11445"/>